<sequence length="386" mass="42774">MAGPPEIMVDGGRSLLAWLAGMRADSPVWEDENGHFHVFRFDDVHQVIADPVAFSSDTLRLAGQDETPPGTLLLLDPPLHGKLRKLVSLVFTHKMITELEPRIGEVTAELLDRIDTDDFDLVDTLAYPLPVIVIAELLGVPPADQELFRDWADVLMSSRPDDEASMKLVCEAVHGVDTYLRDQARARRSNPTDDLIGRLVAAEVDGDRLTEEEIVNFSALLLMAGHVTTTMLLGNTMLCLDANPDAAAQLRADPRLIPKVIEEVLRVRPPFVKVERATTRDVEVGGTVIPADRAVSLWLLSANYDERRFPEPDRFDIHRKPNKHTAFGHGIHFCLGAPLARMEGEIALTALFERFSELSVDPSAPAPYYESGIFGVKQLRVIAKAR</sequence>
<dbReference type="Proteomes" id="UP000295680">
    <property type="component" value="Unassembled WGS sequence"/>
</dbReference>
<dbReference type="RefSeq" id="WP_132118162.1">
    <property type="nucleotide sequence ID" value="NZ_SLWS01000004.1"/>
</dbReference>
<dbReference type="CDD" id="cd11032">
    <property type="entry name" value="P450_EryK-like"/>
    <property type="match status" value="1"/>
</dbReference>
<name>A0A4R2JJ26_9PSEU</name>
<keyword evidence="3 7" id="KW-0479">Metal-binding</keyword>
<evidence type="ECO:0000256" key="5">
    <source>
        <dbReference type="ARBA" id="ARBA00023004"/>
    </source>
</evidence>
<dbReference type="AlphaFoldDB" id="A0A4R2JJ26"/>
<evidence type="ECO:0000256" key="6">
    <source>
        <dbReference type="ARBA" id="ARBA00023033"/>
    </source>
</evidence>
<dbReference type="Gene3D" id="1.10.630.10">
    <property type="entry name" value="Cytochrome P450"/>
    <property type="match status" value="1"/>
</dbReference>
<comment type="similarity">
    <text evidence="1 7">Belongs to the cytochrome P450 family.</text>
</comment>
<dbReference type="PRINTS" id="PR00359">
    <property type="entry name" value="BP450"/>
</dbReference>
<dbReference type="Pfam" id="PF00067">
    <property type="entry name" value="p450"/>
    <property type="match status" value="1"/>
</dbReference>
<evidence type="ECO:0000256" key="1">
    <source>
        <dbReference type="ARBA" id="ARBA00010617"/>
    </source>
</evidence>
<gene>
    <name evidence="8" type="ORF">EV192_104754</name>
</gene>
<dbReference type="InterPro" id="IPR002397">
    <property type="entry name" value="Cyt_P450_B"/>
</dbReference>
<dbReference type="SUPFAM" id="SSF48264">
    <property type="entry name" value="Cytochrome P450"/>
    <property type="match status" value="1"/>
</dbReference>
<proteinExistence type="inferred from homology"/>
<evidence type="ECO:0000256" key="4">
    <source>
        <dbReference type="ARBA" id="ARBA00023002"/>
    </source>
</evidence>
<accession>A0A4R2JJ26</accession>
<dbReference type="GO" id="GO:0016705">
    <property type="term" value="F:oxidoreductase activity, acting on paired donors, with incorporation or reduction of molecular oxygen"/>
    <property type="evidence" value="ECO:0007669"/>
    <property type="project" value="InterPro"/>
</dbReference>
<evidence type="ECO:0000313" key="9">
    <source>
        <dbReference type="Proteomes" id="UP000295680"/>
    </source>
</evidence>
<evidence type="ECO:0000313" key="8">
    <source>
        <dbReference type="EMBL" id="TCO59911.1"/>
    </source>
</evidence>
<dbReference type="PANTHER" id="PTHR46696:SF3">
    <property type="entry name" value="PULCHERRIMINIC ACID SYNTHASE"/>
    <property type="match status" value="1"/>
</dbReference>
<comment type="caution">
    <text evidence="8">The sequence shown here is derived from an EMBL/GenBank/DDBJ whole genome shotgun (WGS) entry which is preliminary data.</text>
</comment>
<dbReference type="InterPro" id="IPR001128">
    <property type="entry name" value="Cyt_P450"/>
</dbReference>
<dbReference type="GO" id="GO:0004497">
    <property type="term" value="F:monooxygenase activity"/>
    <property type="evidence" value="ECO:0007669"/>
    <property type="project" value="UniProtKB-KW"/>
</dbReference>
<keyword evidence="6 7" id="KW-0503">Monooxygenase</keyword>
<evidence type="ECO:0000256" key="2">
    <source>
        <dbReference type="ARBA" id="ARBA00022617"/>
    </source>
</evidence>
<dbReference type="OrthoDB" id="4133219at2"/>
<keyword evidence="4 7" id="KW-0560">Oxidoreductase</keyword>
<dbReference type="GO" id="GO:0020037">
    <property type="term" value="F:heme binding"/>
    <property type="evidence" value="ECO:0007669"/>
    <property type="project" value="InterPro"/>
</dbReference>
<evidence type="ECO:0000256" key="7">
    <source>
        <dbReference type="RuleBase" id="RU000461"/>
    </source>
</evidence>
<keyword evidence="9" id="KW-1185">Reference proteome</keyword>
<dbReference type="InterPro" id="IPR036396">
    <property type="entry name" value="Cyt_P450_sf"/>
</dbReference>
<keyword evidence="2 7" id="KW-0349">Heme</keyword>
<dbReference type="InterPro" id="IPR017972">
    <property type="entry name" value="Cyt_P450_CS"/>
</dbReference>
<organism evidence="8 9">
    <name type="scientific">Actinocrispum wychmicini</name>
    <dbReference type="NCBI Taxonomy" id="1213861"/>
    <lineage>
        <taxon>Bacteria</taxon>
        <taxon>Bacillati</taxon>
        <taxon>Actinomycetota</taxon>
        <taxon>Actinomycetes</taxon>
        <taxon>Pseudonocardiales</taxon>
        <taxon>Pseudonocardiaceae</taxon>
        <taxon>Actinocrispum</taxon>
    </lineage>
</organism>
<dbReference type="FunFam" id="1.10.630.10:FF:000018">
    <property type="entry name" value="Cytochrome P450 monooxygenase"/>
    <property type="match status" value="1"/>
</dbReference>
<protein>
    <submittedName>
        <fullName evidence="8">Cytochrome P450</fullName>
    </submittedName>
</protein>
<dbReference type="PROSITE" id="PS00086">
    <property type="entry name" value="CYTOCHROME_P450"/>
    <property type="match status" value="1"/>
</dbReference>
<evidence type="ECO:0000256" key="3">
    <source>
        <dbReference type="ARBA" id="ARBA00022723"/>
    </source>
</evidence>
<reference evidence="8 9" key="1">
    <citation type="submission" date="2019-03" db="EMBL/GenBank/DDBJ databases">
        <title>Genomic Encyclopedia of Type Strains, Phase IV (KMG-IV): sequencing the most valuable type-strain genomes for metagenomic binning, comparative biology and taxonomic classification.</title>
        <authorList>
            <person name="Goeker M."/>
        </authorList>
    </citation>
    <scope>NUCLEOTIDE SEQUENCE [LARGE SCALE GENOMIC DNA]</scope>
    <source>
        <strain evidence="8 9">DSM 45934</strain>
    </source>
</reference>
<keyword evidence="5 7" id="KW-0408">Iron</keyword>
<dbReference type="EMBL" id="SLWS01000004">
    <property type="protein sequence ID" value="TCO59911.1"/>
    <property type="molecule type" value="Genomic_DNA"/>
</dbReference>
<dbReference type="GO" id="GO:0005506">
    <property type="term" value="F:iron ion binding"/>
    <property type="evidence" value="ECO:0007669"/>
    <property type="project" value="InterPro"/>
</dbReference>
<dbReference type="PANTHER" id="PTHR46696">
    <property type="entry name" value="P450, PUTATIVE (EUROFUNG)-RELATED"/>
    <property type="match status" value="1"/>
</dbReference>